<dbReference type="PANTHER" id="PTHR32468">
    <property type="entry name" value="CATION/H + ANTIPORTER"/>
    <property type="match status" value="1"/>
</dbReference>
<feature type="transmembrane region" description="Helical" evidence="8">
    <location>
        <begin position="182"/>
        <end position="204"/>
    </location>
</feature>
<protein>
    <recommendedName>
        <fullName evidence="9">Cation/H+ exchanger transmembrane domain-containing protein</fullName>
    </recommendedName>
</protein>
<dbReference type="HOGENOM" id="CLU_005126_10_0_1"/>
<dbReference type="Proteomes" id="UP000053259">
    <property type="component" value="Unassembled WGS sequence"/>
</dbReference>
<feature type="transmembrane region" description="Helical" evidence="8">
    <location>
        <begin position="49"/>
        <end position="66"/>
    </location>
</feature>
<feature type="domain" description="Cation/H+ exchanger transmembrane" evidence="9">
    <location>
        <begin position="59"/>
        <end position="445"/>
    </location>
</feature>
<feature type="transmembrane region" description="Helical" evidence="8">
    <location>
        <begin position="108"/>
        <end position="129"/>
    </location>
</feature>
<dbReference type="STRING" id="253628.A0A0D2A408"/>
<dbReference type="InterPro" id="IPR050794">
    <property type="entry name" value="CPA2_transporter"/>
</dbReference>
<dbReference type="EMBL" id="KN847554">
    <property type="protein sequence ID" value="KIW01528.1"/>
    <property type="molecule type" value="Genomic_DNA"/>
</dbReference>
<dbReference type="InParanoid" id="A0A0D2A408"/>
<dbReference type="GeneID" id="27314979"/>
<sequence length="906" mass="97282">MASAASTVLRTVTRTVSASSTPSSTTRATPQGGILEHGNPSVYDAKNPIVMFIIQAGIIIIFCRLLHYPLKHIRQPRVIAEVIGGILLGPSVMGRIPNFSNTIFPQSSIPNLNLVANLGLIMFLFLVGLEVDLRYLVQNWRIAASVGIVGMGLPFGLGAAIAKGLYNQFKDEPGTVPISFGVYMLFVGVAMAITAFPVLCRILVELKLLNTPVGIITLSAGVGNDVVGWILLALCVALVNSGAGVTAVYVLLTCLGWILFMVFAVRPAFIWLLRKTHSIENGPSQGIIALTLLIMLASAFFTQVIGVHAIFGAFLAGIICPHEGAFAIRVAEKIEDLVGAIFLPLYFALSGLSTNLGLLNDGTVWGYVIAIVVVAFSTKFLGAAIAARLNGLVWRESFTIGALMSCKGLVELIVLNIGLQAKILSQRTFTMFVVMALVTTFATTPLTAALYPPWYQKKLAAWKRGEIDWDTGRPLSEDDNSAGDSLAYEKMEKNKIHKMLVYLRLDSMPPLMAFMTTLGGNTPAAAPKLHPKHAKSQVGERSNESSAALVKPIEAYGVRLLELSDRDSSVMQVSEMEAFDHLDPLVNTFRTVGTMHNFAVAGEVAILPDRRFADALVTKAQSVNADFMLIPWTETGSMNEAQPISSENLKNKLESSNYISFVQEALDQATCNTAVFVNRDFGGTASHRAGRPGIYRTKSVQSISSAKYDDVLAPIKDRSHHIFCPFFGGADDRYALRLVLQLAENPEVTASIVFFETDESYFHVDPSVEAMASMTSSRSLGNKADASAARTRSPPGEHDATFFLSLKNSIPATLAGRVVFDTVRTGSAPLKAALARAAEEVGQSPRNAGDLVVCGRNASHLDSFAKETARDAGDAKKCLGAVGIELANSAFKSSVIVVQASANGTD</sequence>
<feature type="transmembrane region" description="Helical" evidence="8">
    <location>
        <begin position="337"/>
        <end position="358"/>
    </location>
</feature>
<feature type="transmembrane region" description="Helical" evidence="8">
    <location>
        <begin position="141"/>
        <end position="162"/>
    </location>
</feature>
<evidence type="ECO:0000256" key="4">
    <source>
        <dbReference type="ARBA" id="ARBA00022989"/>
    </source>
</evidence>
<keyword evidence="6 8" id="KW-0472">Membrane</keyword>
<dbReference type="AlphaFoldDB" id="A0A0D2A408"/>
<dbReference type="FunCoup" id="A0A0D2A408">
    <property type="interactions" value="181"/>
</dbReference>
<proteinExistence type="predicted"/>
<name>A0A0D2A408_9PEZI</name>
<evidence type="ECO:0000313" key="10">
    <source>
        <dbReference type="EMBL" id="KIW01528.1"/>
    </source>
</evidence>
<organism evidence="10 11">
    <name type="scientific">Verruconis gallopava</name>
    <dbReference type="NCBI Taxonomy" id="253628"/>
    <lineage>
        <taxon>Eukaryota</taxon>
        <taxon>Fungi</taxon>
        <taxon>Dikarya</taxon>
        <taxon>Ascomycota</taxon>
        <taxon>Pezizomycotina</taxon>
        <taxon>Dothideomycetes</taxon>
        <taxon>Pleosporomycetidae</taxon>
        <taxon>Venturiales</taxon>
        <taxon>Sympoventuriaceae</taxon>
        <taxon>Verruconis</taxon>
    </lineage>
</organism>
<feature type="region of interest" description="Disordered" evidence="7">
    <location>
        <begin position="775"/>
        <end position="796"/>
    </location>
</feature>
<dbReference type="Gene3D" id="1.20.1530.20">
    <property type="match status" value="1"/>
</dbReference>
<feature type="region of interest" description="Disordered" evidence="7">
    <location>
        <begin position="13"/>
        <end position="33"/>
    </location>
</feature>
<feature type="transmembrane region" description="Helical" evidence="8">
    <location>
        <begin position="364"/>
        <end position="386"/>
    </location>
</feature>
<keyword evidence="3 8" id="KW-0812">Transmembrane</keyword>
<evidence type="ECO:0000313" key="11">
    <source>
        <dbReference type="Proteomes" id="UP000053259"/>
    </source>
</evidence>
<feature type="transmembrane region" description="Helical" evidence="8">
    <location>
        <begin position="431"/>
        <end position="454"/>
    </location>
</feature>
<evidence type="ECO:0000256" key="8">
    <source>
        <dbReference type="SAM" id="Phobius"/>
    </source>
</evidence>
<feature type="transmembrane region" description="Helical" evidence="8">
    <location>
        <begin position="286"/>
        <end position="305"/>
    </location>
</feature>
<dbReference type="GO" id="GO:0015297">
    <property type="term" value="F:antiporter activity"/>
    <property type="evidence" value="ECO:0007669"/>
    <property type="project" value="InterPro"/>
</dbReference>
<feature type="transmembrane region" description="Helical" evidence="8">
    <location>
        <begin position="245"/>
        <end position="265"/>
    </location>
</feature>
<reference evidence="10 11" key="1">
    <citation type="submission" date="2015-01" db="EMBL/GenBank/DDBJ databases">
        <title>The Genome Sequence of Ochroconis gallopava CBS43764.</title>
        <authorList>
            <consortium name="The Broad Institute Genomics Platform"/>
            <person name="Cuomo C."/>
            <person name="de Hoog S."/>
            <person name="Gorbushina A."/>
            <person name="Stielow B."/>
            <person name="Teixiera M."/>
            <person name="Abouelleil A."/>
            <person name="Chapman S.B."/>
            <person name="Priest M."/>
            <person name="Young S.K."/>
            <person name="Wortman J."/>
            <person name="Nusbaum C."/>
            <person name="Birren B."/>
        </authorList>
    </citation>
    <scope>NUCLEOTIDE SEQUENCE [LARGE SCALE GENOMIC DNA]</scope>
    <source>
        <strain evidence="10 11">CBS 43764</strain>
    </source>
</reference>
<comment type="subcellular location">
    <subcellularLocation>
        <location evidence="1">Membrane</location>
        <topology evidence="1">Multi-pass membrane protein</topology>
    </subcellularLocation>
</comment>
<accession>A0A0D2A408</accession>
<evidence type="ECO:0000256" key="2">
    <source>
        <dbReference type="ARBA" id="ARBA00022448"/>
    </source>
</evidence>
<keyword evidence="4 8" id="KW-1133">Transmembrane helix</keyword>
<dbReference type="RefSeq" id="XP_016211397.1">
    <property type="nucleotide sequence ID" value="XM_016360720.1"/>
</dbReference>
<evidence type="ECO:0000256" key="7">
    <source>
        <dbReference type="SAM" id="MobiDB-lite"/>
    </source>
</evidence>
<dbReference type="Pfam" id="PF00999">
    <property type="entry name" value="Na_H_Exchanger"/>
    <property type="match status" value="1"/>
</dbReference>
<evidence type="ECO:0000259" key="9">
    <source>
        <dbReference type="Pfam" id="PF00999"/>
    </source>
</evidence>
<dbReference type="InterPro" id="IPR038770">
    <property type="entry name" value="Na+/solute_symporter_sf"/>
</dbReference>
<feature type="transmembrane region" description="Helical" evidence="8">
    <location>
        <begin position="78"/>
        <end position="96"/>
    </location>
</feature>
<keyword evidence="5" id="KW-0406">Ion transport</keyword>
<dbReference type="VEuPathDB" id="FungiDB:PV09_07006"/>
<evidence type="ECO:0000256" key="3">
    <source>
        <dbReference type="ARBA" id="ARBA00022692"/>
    </source>
</evidence>
<evidence type="ECO:0000256" key="5">
    <source>
        <dbReference type="ARBA" id="ARBA00023065"/>
    </source>
</evidence>
<keyword evidence="2" id="KW-0813">Transport</keyword>
<feature type="transmembrane region" description="Helical" evidence="8">
    <location>
        <begin position="398"/>
        <end position="419"/>
    </location>
</feature>
<evidence type="ECO:0000256" key="1">
    <source>
        <dbReference type="ARBA" id="ARBA00004141"/>
    </source>
</evidence>
<dbReference type="InterPro" id="IPR006153">
    <property type="entry name" value="Cation/H_exchanger_TM"/>
</dbReference>
<keyword evidence="11" id="KW-1185">Reference proteome</keyword>
<evidence type="ECO:0000256" key="6">
    <source>
        <dbReference type="ARBA" id="ARBA00023136"/>
    </source>
</evidence>
<dbReference type="OrthoDB" id="2687058at2759"/>
<dbReference type="GO" id="GO:0016020">
    <property type="term" value="C:membrane"/>
    <property type="evidence" value="ECO:0007669"/>
    <property type="project" value="UniProtKB-SubCell"/>
</dbReference>
<feature type="compositionally biased region" description="Low complexity" evidence="7">
    <location>
        <begin position="13"/>
        <end position="29"/>
    </location>
</feature>
<gene>
    <name evidence="10" type="ORF">PV09_07006</name>
</gene>
<dbReference type="PANTHER" id="PTHR32468:SF0">
    <property type="entry name" value="K(+)_H(+) ANTIPORTER 1"/>
    <property type="match status" value="1"/>
</dbReference>
<dbReference type="GO" id="GO:1902600">
    <property type="term" value="P:proton transmembrane transport"/>
    <property type="evidence" value="ECO:0007669"/>
    <property type="project" value="InterPro"/>
</dbReference>
<feature type="transmembrane region" description="Helical" evidence="8">
    <location>
        <begin position="216"/>
        <end position="239"/>
    </location>
</feature>